<name>A0A229SQD4_9PSEU</name>
<evidence type="ECO:0000256" key="7">
    <source>
        <dbReference type="RuleBase" id="RU363032"/>
    </source>
</evidence>
<dbReference type="AlphaFoldDB" id="A0A229SQD4"/>
<dbReference type="Pfam" id="PF00528">
    <property type="entry name" value="BPD_transp_1"/>
    <property type="match status" value="1"/>
</dbReference>
<proteinExistence type="inferred from homology"/>
<keyword evidence="6 7" id="KW-0472">Membrane</keyword>
<evidence type="ECO:0000313" key="10">
    <source>
        <dbReference type="EMBL" id="OXM61275.1"/>
    </source>
</evidence>
<dbReference type="GO" id="GO:0055085">
    <property type="term" value="P:transmembrane transport"/>
    <property type="evidence" value="ECO:0007669"/>
    <property type="project" value="InterPro"/>
</dbReference>
<evidence type="ECO:0000256" key="3">
    <source>
        <dbReference type="ARBA" id="ARBA00022475"/>
    </source>
</evidence>
<keyword evidence="5 7" id="KW-1133">Transmembrane helix</keyword>
<keyword evidence="2 7" id="KW-0813">Transport</keyword>
<keyword evidence="4 7" id="KW-0812">Transmembrane</keyword>
<protein>
    <submittedName>
        <fullName evidence="10">Sugar ABC transporter permease</fullName>
    </submittedName>
</protein>
<sequence>MTVLTPERAASTPARSGRPAAPARERRGRGRAGLTLAAPFAILLTLTVLVPIGYALYLSLFTDRLSGLGFSGPHQAFVALGNYLDVLTDSAFHASLGNVALFVLVHIPIMLGLALLLALLIDSTVVRLKRVWSLAVFLPYAVPTVITGLVWVYLYSPNSGLTALLPFDPLGKTGILPSIVNIATWQWVGYNMIIFYTALQAVPRDVLEAARADGAGGFRTAWSIKVPMIRPTMFVALVFTVIGSLQLFTEPLVLRGFTGSVTSTWSPSLYVYEAAFIANDYGRAAAASVLLAVVSALLSALVMRLSARRSR</sequence>
<feature type="transmembrane region" description="Helical" evidence="7">
    <location>
        <begin position="132"/>
        <end position="155"/>
    </location>
</feature>
<comment type="similarity">
    <text evidence="7">Belongs to the binding-protein-dependent transport system permease family.</text>
</comment>
<feature type="compositionally biased region" description="Low complexity" evidence="8">
    <location>
        <begin position="8"/>
        <end position="22"/>
    </location>
</feature>
<dbReference type="Proteomes" id="UP000215199">
    <property type="component" value="Unassembled WGS sequence"/>
</dbReference>
<dbReference type="Gene3D" id="1.10.3720.10">
    <property type="entry name" value="MetI-like"/>
    <property type="match status" value="1"/>
</dbReference>
<feature type="region of interest" description="Disordered" evidence="8">
    <location>
        <begin position="1"/>
        <end position="27"/>
    </location>
</feature>
<dbReference type="PANTHER" id="PTHR30193:SF41">
    <property type="entry name" value="DIACETYLCHITOBIOSE UPTAKE SYSTEM PERMEASE PROTEIN NGCF"/>
    <property type="match status" value="1"/>
</dbReference>
<evidence type="ECO:0000256" key="4">
    <source>
        <dbReference type="ARBA" id="ARBA00022692"/>
    </source>
</evidence>
<gene>
    <name evidence="10" type="ORF">CF165_39085</name>
</gene>
<accession>A0A229SQD4</accession>
<evidence type="ECO:0000259" key="9">
    <source>
        <dbReference type="PROSITE" id="PS50928"/>
    </source>
</evidence>
<feature type="transmembrane region" description="Helical" evidence="7">
    <location>
        <begin position="228"/>
        <end position="248"/>
    </location>
</feature>
<dbReference type="InterPro" id="IPR035906">
    <property type="entry name" value="MetI-like_sf"/>
</dbReference>
<feature type="transmembrane region" description="Helical" evidence="7">
    <location>
        <begin position="99"/>
        <end position="120"/>
    </location>
</feature>
<keyword evidence="11" id="KW-1185">Reference proteome</keyword>
<reference evidence="11" key="1">
    <citation type="submission" date="2017-07" db="EMBL/GenBank/DDBJ databases">
        <title>Comparative genome mining reveals phylogenetic distribution patterns of secondary metabolites in Amycolatopsis.</title>
        <authorList>
            <person name="Adamek M."/>
            <person name="Alanjary M."/>
            <person name="Sales-Ortells H."/>
            <person name="Goodfellow M."/>
            <person name="Bull A.T."/>
            <person name="Kalinowski J."/>
            <person name="Ziemert N."/>
        </authorList>
    </citation>
    <scope>NUCLEOTIDE SEQUENCE [LARGE SCALE GENOMIC DNA]</scope>
    <source>
        <strain evidence="11">H5</strain>
    </source>
</reference>
<feature type="transmembrane region" description="Helical" evidence="7">
    <location>
        <begin position="175"/>
        <end position="199"/>
    </location>
</feature>
<dbReference type="CDD" id="cd06261">
    <property type="entry name" value="TM_PBP2"/>
    <property type="match status" value="1"/>
</dbReference>
<evidence type="ECO:0000256" key="2">
    <source>
        <dbReference type="ARBA" id="ARBA00022448"/>
    </source>
</evidence>
<feature type="transmembrane region" description="Helical" evidence="7">
    <location>
        <begin position="34"/>
        <end position="57"/>
    </location>
</feature>
<dbReference type="GO" id="GO:0005886">
    <property type="term" value="C:plasma membrane"/>
    <property type="evidence" value="ECO:0007669"/>
    <property type="project" value="UniProtKB-SubCell"/>
</dbReference>
<dbReference type="EMBL" id="NMUL01000048">
    <property type="protein sequence ID" value="OXM61275.1"/>
    <property type="molecule type" value="Genomic_DNA"/>
</dbReference>
<dbReference type="InterPro" id="IPR051393">
    <property type="entry name" value="ABC_transporter_permease"/>
</dbReference>
<keyword evidence="3" id="KW-1003">Cell membrane</keyword>
<evidence type="ECO:0000313" key="11">
    <source>
        <dbReference type="Proteomes" id="UP000215199"/>
    </source>
</evidence>
<comment type="caution">
    <text evidence="10">The sequence shown here is derived from an EMBL/GenBank/DDBJ whole genome shotgun (WGS) entry which is preliminary data.</text>
</comment>
<evidence type="ECO:0000256" key="1">
    <source>
        <dbReference type="ARBA" id="ARBA00004651"/>
    </source>
</evidence>
<dbReference type="RefSeq" id="WP_093952633.1">
    <property type="nucleotide sequence ID" value="NZ_NMUL01000048.1"/>
</dbReference>
<feature type="domain" description="ABC transmembrane type-1" evidence="9">
    <location>
        <begin position="96"/>
        <end position="302"/>
    </location>
</feature>
<dbReference type="SUPFAM" id="SSF161098">
    <property type="entry name" value="MetI-like"/>
    <property type="match status" value="1"/>
</dbReference>
<feature type="transmembrane region" description="Helical" evidence="7">
    <location>
        <begin position="284"/>
        <end position="303"/>
    </location>
</feature>
<comment type="subcellular location">
    <subcellularLocation>
        <location evidence="1 7">Cell membrane</location>
        <topology evidence="1 7">Multi-pass membrane protein</topology>
    </subcellularLocation>
</comment>
<dbReference type="OrthoDB" id="3210259at2"/>
<organism evidence="10 11">
    <name type="scientific">Amycolatopsis vastitatis</name>
    <dbReference type="NCBI Taxonomy" id="1905142"/>
    <lineage>
        <taxon>Bacteria</taxon>
        <taxon>Bacillati</taxon>
        <taxon>Actinomycetota</taxon>
        <taxon>Actinomycetes</taxon>
        <taxon>Pseudonocardiales</taxon>
        <taxon>Pseudonocardiaceae</taxon>
        <taxon>Amycolatopsis</taxon>
    </lineage>
</organism>
<dbReference type="InterPro" id="IPR000515">
    <property type="entry name" value="MetI-like"/>
</dbReference>
<evidence type="ECO:0000256" key="5">
    <source>
        <dbReference type="ARBA" id="ARBA00022989"/>
    </source>
</evidence>
<evidence type="ECO:0000256" key="6">
    <source>
        <dbReference type="ARBA" id="ARBA00023136"/>
    </source>
</evidence>
<evidence type="ECO:0000256" key="8">
    <source>
        <dbReference type="SAM" id="MobiDB-lite"/>
    </source>
</evidence>
<dbReference type="PANTHER" id="PTHR30193">
    <property type="entry name" value="ABC TRANSPORTER PERMEASE PROTEIN"/>
    <property type="match status" value="1"/>
</dbReference>
<dbReference type="PROSITE" id="PS50928">
    <property type="entry name" value="ABC_TM1"/>
    <property type="match status" value="1"/>
</dbReference>